<accession>A0ACB8RA52</accession>
<name>A0ACB8RA52_9AGAM</name>
<organism evidence="1 2">
    <name type="scientific">Auriscalpium vulgare</name>
    <dbReference type="NCBI Taxonomy" id="40419"/>
    <lineage>
        <taxon>Eukaryota</taxon>
        <taxon>Fungi</taxon>
        <taxon>Dikarya</taxon>
        <taxon>Basidiomycota</taxon>
        <taxon>Agaricomycotina</taxon>
        <taxon>Agaricomycetes</taxon>
        <taxon>Russulales</taxon>
        <taxon>Auriscalpiaceae</taxon>
        <taxon>Auriscalpium</taxon>
    </lineage>
</organism>
<evidence type="ECO:0000313" key="1">
    <source>
        <dbReference type="EMBL" id="KAI0040949.1"/>
    </source>
</evidence>
<sequence>MHAKMSSWLVKSSWNSASRMMLSVLLPLLVRPSVGVTCCRGRTAPPLKATTAAPTLLRRAPEMEAGRMAPPLEMTDRTAPPLEMMGRHHLWRRRRRPEHHSAQSSAPRAAAAGCRWKRQRRHHVWRRQRRDHVQSRRRRRGFYCAGPCSVQRGREHHCSQSSAPCAAAAGRHRLWTPGWPLSLLPSRFPKLRVLVGPLPSLLPFSSWRCSRWSCLFWLFGRPSPSSRRLRRSRTYLHLSDDAADEKYDV</sequence>
<proteinExistence type="predicted"/>
<reference evidence="1" key="2">
    <citation type="journal article" date="2022" name="New Phytol.">
        <title>Evolutionary transition to the ectomycorrhizal habit in the genomes of a hyperdiverse lineage of mushroom-forming fungi.</title>
        <authorList>
            <person name="Looney B."/>
            <person name="Miyauchi S."/>
            <person name="Morin E."/>
            <person name="Drula E."/>
            <person name="Courty P.E."/>
            <person name="Kohler A."/>
            <person name="Kuo A."/>
            <person name="LaButti K."/>
            <person name="Pangilinan J."/>
            <person name="Lipzen A."/>
            <person name="Riley R."/>
            <person name="Andreopoulos W."/>
            <person name="He G."/>
            <person name="Johnson J."/>
            <person name="Nolan M."/>
            <person name="Tritt A."/>
            <person name="Barry K.W."/>
            <person name="Grigoriev I.V."/>
            <person name="Nagy L.G."/>
            <person name="Hibbett D."/>
            <person name="Henrissat B."/>
            <person name="Matheny P.B."/>
            <person name="Labbe J."/>
            <person name="Martin F.M."/>
        </authorList>
    </citation>
    <scope>NUCLEOTIDE SEQUENCE</scope>
    <source>
        <strain evidence="1">FP105234-sp</strain>
    </source>
</reference>
<dbReference type="Proteomes" id="UP000814033">
    <property type="component" value="Unassembled WGS sequence"/>
</dbReference>
<keyword evidence="2" id="KW-1185">Reference proteome</keyword>
<gene>
    <name evidence="1" type="ORF">FA95DRAFT_792342</name>
</gene>
<dbReference type="EMBL" id="MU276156">
    <property type="protein sequence ID" value="KAI0040949.1"/>
    <property type="molecule type" value="Genomic_DNA"/>
</dbReference>
<evidence type="ECO:0000313" key="2">
    <source>
        <dbReference type="Proteomes" id="UP000814033"/>
    </source>
</evidence>
<comment type="caution">
    <text evidence="1">The sequence shown here is derived from an EMBL/GenBank/DDBJ whole genome shotgun (WGS) entry which is preliminary data.</text>
</comment>
<protein>
    <submittedName>
        <fullName evidence="1">Uncharacterized protein</fullName>
    </submittedName>
</protein>
<reference evidence="1" key="1">
    <citation type="submission" date="2021-02" db="EMBL/GenBank/DDBJ databases">
        <authorList>
            <consortium name="DOE Joint Genome Institute"/>
            <person name="Ahrendt S."/>
            <person name="Looney B.P."/>
            <person name="Miyauchi S."/>
            <person name="Morin E."/>
            <person name="Drula E."/>
            <person name="Courty P.E."/>
            <person name="Chicoki N."/>
            <person name="Fauchery L."/>
            <person name="Kohler A."/>
            <person name="Kuo A."/>
            <person name="Labutti K."/>
            <person name="Pangilinan J."/>
            <person name="Lipzen A."/>
            <person name="Riley R."/>
            <person name="Andreopoulos W."/>
            <person name="He G."/>
            <person name="Johnson J."/>
            <person name="Barry K.W."/>
            <person name="Grigoriev I.V."/>
            <person name="Nagy L."/>
            <person name="Hibbett D."/>
            <person name="Henrissat B."/>
            <person name="Matheny P.B."/>
            <person name="Labbe J."/>
            <person name="Martin F."/>
        </authorList>
    </citation>
    <scope>NUCLEOTIDE SEQUENCE</scope>
    <source>
        <strain evidence="1">FP105234-sp</strain>
    </source>
</reference>